<dbReference type="CDD" id="cd13399">
    <property type="entry name" value="Slt35-like"/>
    <property type="match status" value="1"/>
</dbReference>
<evidence type="ECO:0000313" key="3">
    <source>
        <dbReference type="Proteomes" id="UP000604475"/>
    </source>
</evidence>
<dbReference type="GO" id="GO:0009253">
    <property type="term" value="P:peptidoglycan catabolic process"/>
    <property type="evidence" value="ECO:0007669"/>
    <property type="project" value="TreeGrafter"/>
</dbReference>
<dbReference type="AlphaFoldDB" id="A0A937RAY4"/>
<dbReference type="InterPro" id="IPR043426">
    <property type="entry name" value="MltB-like"/>
</dbReference>
<comment type="caution">
    <text evidence="2">The sequence shown here is derived from an EMBL/GenBank/DDBJ whole genome shotgun (WGS) entry which is preliminary data.</text>
</comment>
<proteinExistence type="predicted"/>
<feature type="region of interest" description="Disordered" evidence="1">
    <location>
        <begin position="484"/>
        <end position="574"/>
    </location>
</feature>
<organism evidence="2 3">
    <name type="scientific">Frankia nepalensis</name>
    <dbReference type="NCBI Taxonomy" id="1836974"/>
    <lineage>
        <taxon>Bacteria</taxon>
        <taxon>Bacillati</taxon>
        <taxon>Actinomycetota</taxon>
        <taxon>Actinomycetes</taxon>
        <taxon>Frankiales</taxon>
        <taxon>Frankiaceae</taxon>
        <taxon>Frankia</taxon>
    </lineage>
</organism>
<dbReference type="SUPFAM" id="SSF53955">
    <property type="entry name" value="Lysozyme-like"/>
    <property type="match status" value="1"/>
</dbReference>
<feature type="compositionally biased region" description="Basic residues" evidence="1">
    <location>
        <begin position="42"/>
        <end position="58"/>
    </location>
</feature>
<feature type="compositionally biased region" description="Low complexity" evidence="1">
    <location>
        <begin position="515"/>
        <end position="526"/>
    </location>
</feature>
<feature type="compositionally biased region" description="Pro residues" evidence="1">
    <location>
        <begin position="527"/>
        <end position="543"/>
    </location>
</feature>
<dbReference type="PANTHER" id="PTHR30163">
    <property type="entry name" value="MEMBRANE-BOUND LYTIC MUREIN TRANSGLYCOSYLASE B"/>
    <property type="match status" value="1"/>
</dbReference>
<dbReference type="InterPro" id="IPR023346">
    <property type="entry name" value="Lysozyme-like_dom_sf"/>
</dbReference>
<feature type="compositionally biased region" description="Low complexity" evidence="1">
    <location>
        <begin position="484"/>
        <end position="498"/>
    </location>
</feature>
<feature type="region of interest" description="Disordered" evidence="1">
    <location>
        <begin position="1"/>
        <end position="60"/>
    </location>
</feature>
<feature type="compositionally biased region" description="Low complexity" evidence="1">
    <location>
        <begin position="11"/>
        <end position="31"/>
    </location>
</feature>
<protein>
    <submittedName>
        <fullName evidence="2">Lytic transglycosylase domain-containing protein</fullName>
    </submittedName>
</protein>
<dbReference type="RefSeq" id="WP_203004467.1">
    <property type="nucleotide sequence ID" value="NZ_JADWYU010000217.1"/>
</dbReference>
<reference evidence="2" key="1">
    <citation type="submission" date="2020-12" db="EMBL/GenBank/DDBJ databases">
        <title>Genomic characterization of non-nitrogen-fixing Frankia strains.</title>
        <authorList>
            <person name="Carlos-Shanley C."/>
            <person name="Guerra T."/>
            <person name="Hahn D."/>
        </authorList>
    </citation>
    <scope>NUCLEOTIDE SEQUENCE</scope>
    <source>
        <strain evidence="2">CN6</strain>
    </source>
</reference>
<gene>
    <name evidence="2" type="ORF">I7412_04335</name>
</gene>
<dbReference type="Proteomes" id="UP000604475">
    <property type="component" value="Unassembled WGS sequence"/>
</dbReference>
<dbReference type="PANTHER" id="PTHR30163:SF8">
    <property type="entry name" value="LYTIC MUREIN TRANSGLYCOSYLASE"/>
    <property type="match status" value="1"/>
</dbReference>
<feature type="compositionally biased region" description="Low complexity" evidence="1">
    <location>
        <begin position="544"/>
        <end position="574"/>
    </location>
</feature>
<name>A0A937RAY4_9ACTN</name>
<dbReference type="Gene3D" id="1.10.530.10">
    <property type="match status" value="1"/>
</dbReference>
<feature type="compositionally biased region" description="Pro residues" evidence="1">
    <location>
        <begin position="499"/>
        <end position="514"/>
    </location>
</feature>
<accession>A0A937RAY4</accession>
<evidence type="ECO:0000256" key="1">
    <source>
        <dbReference type="SAM" id="MobiDB-lite"/>
    </source>
</evidence>
<sequence length="574" mass="57179">MANQADADANPASDGQPAQASPAASVPAAGDTAAGEASPSRWQRRARRRQAGGKKRARPLTMTRVAAVPAVGLLLMLGGGPAFQHEDEAAASAPAEQQPVRGTDYPMPPLTGVDVFDLASSAPTSTDDLATAAADPVGGGIVQLTGAYKQIPDRVLAAYKRATETMATELPGCNLRWQLLAAIGKVESGNASGRSITEDGTVTPRIVGIPLDGRSGIALIRDTDDGVWDGDTSYDRAVGPMQFIPSTWKTSGRDGNADGTKNPNNIHDAALAAGGYLCARGRDLSDSAQLRAAIFSYNPSDSYVRAVLSWMAGYSESDPDEVPIPIVPLGAADTVPVSGGSTPVPTLTLEASGSSPTPNVSPTISPSSSCPTITVTAASLAATITGDAGQPVLDITGAYTPANATATGNVVIHGEARESGASVVLAESDVTVPAQPGDGAAVPLAHLDLSDVTTGTVTVSLTTTPAGCAARTLVTLVVTNIPASEPSPLPTASLTPSASPTPSPSPSATPPPSASPTASPTPARTTTPPPTSAAPTSPPPTSPAPTTAAPTSASPGAAATSTTAVPTSASPTAG</sequence>
<dbReference type="GO" id="GO:0008933">
    <property type="term" value="F:peptidoglycan lytic transglycosylase activity"/>
    <property type="evidence" value="ECO:0007669"/>
    <property type="project" value="TreeGrafter"/>
</dbReference>
<evidence type="ECO:0000313" key="2">
    <source>
        <dbReference type="EMBL" id="MBL7626412.1"/>
    </source>
</evidence>
<dbReference type="EMBL" id="JAEACQ010000132">
    <property type="protein sequence ID" value="MBL7626412.1"/>
    <property type="molecule type" value="Genomic_DNA"/>
</dbReference>
<keyword evidence="3" id="KW-1185">Reference proteome</keyword>